<evidence type="ECO:0000256" key="1">
    <source>
        <dbReference type="SAM" id="Coils"/>
    </source>
</evidence>
<dbReference type="EMBL" id="BAAFRS010000143">
    <property type="protein sequence ID" value="GAB1223350.1"/>
    <property type="molecule type" value="Genomic_DNA"/>
</dbReference>
<comment type="caution">
    <text evidence="2">The sequence shown here is derived from an EMBL/GenBank/DDBJ whole genome shotgun (WGS) entry which is preliminary data.</text>
</comment>
<keyword evidence="3" id="KW-1185">Reference proteome</keyword>
<organism evidence="2 3">
    <name type="scientific">Entamoeba nuttalli</name>
    <dbReference type="NCBI Taxonomy" id="412467"/>
    <lineage>
        <taxon>Eukaryota</taxon>
        <taxon>Amoebozoa</taxon>
        <taxon>Evosea</taxon>
        <taxon>Archamoebae</taxon>
        <taxon>Mastigamoebida</taxon>
        <taxon>Entamoebidae</taxon>
        <taxon>Entamoeba</taxon>
    </lineage>
</organism>
<evidence type="ECO:0008006" key="4">
    <source>
        <dbReference type="Google" id="ProtNLM"/>
    </source>
</evidence>
<name>A0ABQ0DKG1_9EUKA</name>
<keyword evidence="1" id="KW-0175">Coiled coil</keyword>
<evidence type="ECO:0000313" key="2">
    <source>
        <dbReference type="EMBL" id="GAB1223350.1"/>
    </source>
</evidence>
<reference evidence="2 3" key="1">
    <citation type="journal article" date="2019" name="PLoS Negl. Trop. Dis.">
        <title>Whole genome sequencing of Entamoeba nuttalli reveals mammalian host-related molecular signatures and a novel octapeptide-repeat surface protein.</title>
        <authorList>
            <person name="Tanaka M."/>
            <person name="Makiuchi T."/>
            <person name="Komiyama T."/>
            <person name="Shiina T."/>
            <person name="Osaki K."/>
            <person name="Tachibana H."/>
        </authorList>
    </citation>
    <scope>NUCLEOTIDE SEQUENCE [LARGE SCALE GENOMIC DNA]</scope>
    <source>
        <strain evidence="2 3">P19-061405</strain>
    </source>
</reference>
<sequence length="478" mass="56995">MVDLNIEKYEIQEEDNMIKKQVDELIIRVEKNDNTNKEIKNEVNEIEKKIESIINRDEKVKTYCEKATILFENFIKLLNEQNEIIKLQGDTIKSLENEMKINVLPFIHYQKNLNDENKNEQKIIKKQINEEISQLNLENKNISSNLISIEQQLEQNKNINDNQQKQLQNIELKINEESENNTKNLLSLKEEYKQYKNWNTEYLNNQFNEINLQLSKCNNKMNFFVEKHEVENINNIICLLEKTIKRKDKQNLSLVSIAISNVETQLNSLKGSFEKFIVNFNSNEKKVSHLISSIPSMWKCLYKQKFEKIRLDCYFDDLCQWTKLNAINHIEIITMERLRFSSLFVQSVKGYSNVMFIFRTIDQHIFGCFNKLIIPFEFTKPGDVDTGIGFDDNHFIFTCNHETHKLVLWKMKREAETLELFKENSEDLIKVEKAFSIKKNGEGYFSTKMNEYYTNINKITIDKNDRFKVECFYIVYWE</sequence>
<gene>
    <name evidence="2" type="ORF">ENUP19_0143G0017</name>
</gene>
<accession>A0ABQ0DKG1</accession>
<evidence type="ECO:0000313" key="3">
    <source>
        <dbReference type="Proteomes" id="UP001628156"/>
    </source>
</evidence>
<dbReference type="Proteomes" id="UP001628156">
    <property type="component" value="Unassembled WGS sequence"/>
</dbReference>
<feature type="coiled-coil region" evidence="1">
    <location>
        <begin position="22"/>
        <end position="180"/>
    </location>
</feature>
<protein>
    <recommendedName>
        <fullName evidence="4">TLDc domain-containing protein</fullName>
    </recommendedName>
</protein>
<proteinExistence type="predicted"/>